<accession>A0A812EZX5</accession>
<protein>
    <submittedName>
        <fullName evidence="1">Uncharacterized protein</fullName>
    </submittedName>
</protein>
<comment type="caution">
    <text evidence="1">The sequence shown here is derived from an EMBL/GenBank/DDBJ whole genome shotgun (WGS) entry which is preliminary data.</text>
</comment>
<gene>
    <name evidence="1" type="ORF">NUZ5A_20614</name>
</gene>
<dbReference type="EMBL" id="CAJNAQ010000002">
    <property type="protein sequence ID" value="CAE6489443.1"/>
    <property type="molecule type" value="Genomic_DNA"/>
</dbReference>
<sequence>MDEATYRILDTLSRNLGKPMSINELTRKIEETYGRAYYANTNEKIHSLTQDSIITLSKSGRSSIISPYFENYLLIDLFAEMELMRKQDFLKGKQEMQMLMMEIDTLMHNVPFVKSISLMNPERNAKLNKAEIMFHLKFPNRKSVEETKIEISTIMASLQRTHNIKIDYLILDDEAFLGLLKSNESNPVREMLHNKIAILYPQGFWMSIRREILRGTMIVAEEKEIHPAKISEGDLVFNLARFGYTELGPKLEQGKLICIEYIISKIMFHNDARRMDAIPIILAKNSKKTSYDLLLFLARKYDFEGKILGILKALRNLIAHGMADIDEPIRLLEAMRVEEIKANTKSMKEKLRLYNVT</sequence>
<dbReference type="AlphaFoldDB" id="A0A812EZX5"/>
<reference evidence="1" key="1">
    <citation type="submission" date="2021-02" db="EMBL/GenBank/DDBJ databases">
        <authorList>
            <person name="Han P."/>
        </authorList>
    </citation>
    <scope>NUCLEOTIDE SEQUENCE</scope>
    <source>
        <strain evidence="1">Candidatus Nitrosotenuis uzonensis 5A</strain>
    </source>
</reference>
<name>A0A812EZX5_9ARCH</name>
<dbReference type="Proteomes" id="UP000655759">
    <property type="component" value="Unassembled WGS sequence"/>
</dbReference>
<organism evidence="1 2">
    <name type="scientific">Candidatus Nitrosotenuis uzonensis</name>
    <dbReference type="NCBI Taxonomy" id="1407055"/>
    <lineage>
        <taxon>Archaea</taxon>
        <taxon>Nitrososphaerota</taxon>
        <taxon>Candidatus Nitrosotenuis</taxon>
    </lineage>
</organism>
<evidence type="ECO:0000313" key="1">
    <source>
        <dbReference type="EMBL" id="CAE6489443.1"/>
    </source>
</evidence>
<proteinExistence type="predicted"/>
<evidence type="ECO:0000313" key="2">
    <source>
        <dbReference type="Proteomes" id="UP000655759"/>
    </source>
</evidence>
<dbReference type="RefSeq" id="WP_205098498.1">
    <property type="nucleotide sequence ID" value="NZ_CAJNAQ010000002.1"/>
</dbReference>